<feature type="domain" description="Tubulin/FtsZ 2-layer sandwich" evidence="15">
    <location>
        <begin position="247"/>
        <end position="383"/>
    </location>
</feature>
<dbReference type="GO" id="GO:0046872">
    <property type="term" value="F:metal ion binding"/>
    <property type="evidence" value="ECO:0007669"/>
    <property type="project" value="UniProtKB-KW"/>
</dbReference>
<dbReference type="Pfam" id="PF00091">
    <property type="entry name" value="Tubulin"/>
    <property type="match status" value="1"/>
</dbReference>
<evidence type="ECO:0000256" key="13">
    <source>
        <dbReference type="RuleBase" id="RU000352"/>
    </source>
</evidence>
<comment type="function">
    <text evidence="12 13">Tubulin is the major constituent of microtubules, a cylinder consisting of laterally associated linear protofilaments composed of alpha- and beta-tubulin heterodimers. Microtubules grow by the addition of GTP-tubulin dimers to the microtubule end, where a stabilizing cap forms. Below the cap, tubulin dimers are in GDP-bound state, owing to GTPase activity of alpha-tubulin.</text>
</comment>
<dbReference type="SMART" id="SM00865">
    <property type="entry name" value="Tubulin_C"/>
    <property type="match status" value="1"/>
</dbReference>
<dbReference type="SMART" id="SM00864">
    <property type="entry name" value="Tubulin"/>
    <property type="match status" value="1"/>
</dbReference>
<comment type="cofactor">
    <cofactor evidence="1">
        <name>Mg(2+)</name>
        <dbReference type="ChEBI" id="CHEBI:18420"/>
    </cofactor>
</comment>
<dbReference type="InterPro" id="IPR037103">
    <property type="entry name" value="Tubulin/FtsZ-like_C"/>
</dbReference>
<dbReference type="SUPFAM" id="SSF55307">
    <property type="entry name" value="Tubulin C-terminal domain-like"/>
    <property type="match status" value="1"/>
</dbReference>
<feature type="domain" description="Tubulin/FtsZ GTPase" evidence="14">
    <location>
        <begin position="47"/>
        <end position="244"/>
    </location>
</feature>
<dbReference type="Pfam" id="PF03953">
    <property type="entry name" value="Tubulin_C"/>
    <property type="match status" value="1"/>
</dbReference>
<keyword evidence="6 13" id="KW-0493">Microtubule</keyword>
<comment type="subunit">
    <text evidence="4 13">Dimer of alpha and beta chains. A typical microtubule is a hollow water-filled tube with an outer diameter of 25 nm and an inner diameter of 15 nM. Alpha-beta heterodimers associate head-to-tail to form protofilaments running lengthwise along the microtubule wall with the beta-tubulin subunit facing the microtubule plus end conferring a structural polarity. Microtubules usually have 13 protofilaments but different protofilament numbers can be found in some organisms and specialized cells.</text>
</comment>
<evidence type="ECO:0000256" key="6">
    <source>
        <dbReference type="ARBA" id="ARBA00022701"/>
    </source>
</evidence>
<dbReference type="InterPro" id="IPR036525">
    <property type="entry name" value="Tubulin/FtsZ_GTPase_sf"/>
</dbReference>
<name>A0AAN8S7R8_POLSC</name>
<gene>
    <name evidence="16" type="ORF">RUM43_009927</name>
</gene>
<evidence type="ECO:0000256" key="3">
    <source>
        <dbReference type="ARBA" id="ARBA00009636"/>
    </source>
</evidence>
<sequence>MREIVNIQIGNCGNSIGLEFWEIISQEHGINETGAFVGGGKSELERINVFYTETKGLNFTPRSLMIDLDKSSMDTFRSSQYGGLFRSDNFLFGNEGAGNNWAKGHFTEGAELCDRSLRSIRKEAENCDCLSGFQMLHALGGGTGSGLGSLLISKMTDEYPGRLITNYSIFPSPIVCNSVVEPYNAILTLNHLIEYSRETYCMDNEALNGVLAKTLKLSKSSLKDLNYIVAMVIAGTTSCLRFPGLSNIDYRKIAVNMIPYPRLHFFLPGYSPITSRGSVSYRKLTVQEMTNQIFDPKNIFADCNVQNGMYLTVACIMRGDISTKEVDKQMYIMQNKNSPYFVEWIPDNVKTAICSIPPKGLHTSATFIANNTSLREVFKKIREKFLIMFKRRAFLHWYTGEGMEELEFENADANVNDLISEFLDKENLNRTKQKSEN</sequence>
<dbReference type="InterPro" id="IPR017975">
    <property type="entry name" value="Tubulin_CS"/>
</dbReference>
<dbReference type="GO" id="GO:0005525">
    <property type="term" value="F:GTP binding"/>
    <property type="evidence" value="ECO:0007669"/>
    <property type="project" value="UniProtKB-UniRule"/>
</dbReference>
<evidence type="ECO:0000256" key="4">
    <source>
        <dbReference type="ARBA" id="ARBA00011747"/>
    </source>
</evidence>
<dbReference type="PANTHER" id="PTHR11588">
    <property type="entry name" value="TUBULIN"/>
    <property type="match status" value="1"/>
</dbReference>
<protein>
    <recommendedName>
        <fullName evidence="13">Tubulin beta chain</fullName>
    </recommendedName>
</protein>
<dbReference type="GO" id="GO:0005874">
    <property type="term" value="C:microtubule"/>
    <property type="evidence" value="ECO:0007669"/>
    <property type="project" value="UniProtKB-KW"/>
</dbReference>
<proteinExistence type="inferred from homology"/>
<evidence type="ECO:0000256" key="8">
    <source>
        <dbReference type="ARBA" id="ARBA00022741"/>
    </source>
</evidence>
<dbReference type="InterPro" id="IPR003008">
    <property type="entry name" value="Tubulin_FtsZ_GTPase"/>
</dbReference>
<dbReference type="SUPFAM" id="SSF52490">
    <property type="entry name" value="Tubulin nucleotide-binding domain-like"/>
    <property type="match status" value="1"/>
</dbReference>
<evidence type="ECO:0000256" key="5">
    <source>
        <dbReference type="ARBA" id="ARBA00022490"/>
    </source>
</evidence>
<dbReference type="EMBL" id="JAWJWE010000004">
    <property type="protein sequence ID" value="KAK6636268.1"/>
    <property type="molecule type" value="Genomic_DNA"/>
</dbReference>
<evidence type="ECO:0000256" key="2">
    <source>
        <dbReference type="ARBA" id="ARBA00004245"/>
    </source>
</evidence>
<evidence type="ECO:0000313" key="16">
    <source>
        <dbReference type="EMBL" id="KAK6636268.1"/>
    </source>
</evidence>
<dbReference type="GO" id="GO:0005200">
    <property type="term" value="F:structural constituent of cytoskeleton"/>
    <property type="evidence" value="ECO:0007669"/>
    <property type="project" value="InterPro"/>
</dbReference>
<comment type="subcellular location">
    <subcellularLocation>
        <location evidence="2">Cytoplasm</location>
        <location evidence="2">Cytoskeleton</location>
    </subcellularLocation>
</comment>
<dbReference type="AlphaFoldDB" id="A0AAN8S7R8"/>
<reference evidence="16 17" key="1">
    <citation type="submission" date="2023-10" db="EMBL/GenBank/DDBJ databases">
        <title>Genomes of two closely related lineages of the louse Polyplax serrata with different host specificities.</title>
        <authorList>
            <person name="Martinu J."/>
            <person name="Tarabai H."/>
            <person name="Stefka J."/>
            <person name="Hypsa V."/>
        </authorList>
    </citation>
    <scope>NUCLEOTIDE SEQUENCE [LARGE SCALE GENOMIC DNA]</scope>
    <source>
        <strain evidence="16">HR10_N</strain>
    </source>
</reference>
<dbReference type="InterPro" id="IPR000217">
    <property type="entry name" value="Tubulin"/>
</dbReference>
<dbReference type="Proteomes" id="UP001372834">
    <property type="component" value="Unassembled WGS sequence"/>
</dbReference>
<evidence type="ECO:0000256" key="7">
    <source>
        <dbReference type="ARBA" id="ARBA00022723"/>
    </source>
</evidence>
<dbReference type="FunFam" id="3.30.1330.20:FF:000009">
    <property type="entry name" value="Tubulin beta chain"/>
    <property type="match status" value="1"/>
</dbReference>
<keyword evidence="10 13" id="KW-0342">GTP-binding</keyword>
<evidence type="ECO:0000313" key="17">
    <source>
        <dbReference type="Proteomes" id="UP001372834"/>
    </source>
</evidence>
<keyword evidence="9" id="KW-0460">Magnesium</keyword>
<dbReference type="GO" id="GO:0003924">
    <property type="term" value="F:GTPase activity"/>
    <property type="evidence" value="ECO:0007669"/>
    <property type="project" value="InterPro"/>
</dbReference>
<dbReference type="CDD" id="cd02187">
    <property type="entry name" value="beta_tubulin"/>
    <property type="match status" value="1"/>
</dbReference>
<keyword evidence="7" id="KW-0479">Metal-binding</keyword>
<dbReference type="GO" id="GO:0007017">
    <property type="term" value="P:microtubule-based process"/>
    <property type="evidence" value="ECO:0007669"/>
    <property type="project" value="InterPro"/>
</dbReference>
<evidence type="ECO:0000256" key="1">
    <source>
        <dbReference type="ARBA" id="ARBA00001946"/>
    </source>
</evidence>
<comment type="similarity">
    <text evidence="3 13">Belongs to the tubulin family.</text>
</comment>
<evidence type="ECO:0000259" key="15">
    <source>
        <dbReference type="SMART" id="SM00865"/>
    </source>
</evidence>
<dbReference type="PRINTS" id="PR01161">
    <property type="entry name" value="TUBULIN"/>
</dbReference>
<keyword evidence="8 13" id="KW-0547">Nucleotide-binding</keyword>
<evidence type="ECO:0000256" key="12">
    <source>
        <dbReference type="ARBA" id="ARBA00034296"/>
    </source>
</evidence>
<dbReference type="Gene3D" id="3.30.1330.20">
    <property type="entry name" value="Tubulin/FtsZ, C-terminal domain"/>
    <property type="match status" value="1"/>
</dbReference>
<evidence type="ECO:0000256" key="11">
    <source>
        <dbReference type="ARBA" id="ARBA00023212"/>
    </source>
</evidence>
<keyword evidence="11" id="KW-0206">Cytoskeleton</keyword>
<evidence type="ECO:0000256" key="10">
    <source>
        <dbReference type="ARBA" id="ARBA00023134"/>
    </source>
</evidence>
<evidence type="ECO:0000256" key="9">
    <source>
        <dbReference type="ARBA" id="ARBA00022842"/>
    </source>
</evidence>
<accession>A0AAN8S7R8</accession>
<comment type="caution">
    <text evidence="16">The sequence shown here is derived from an EMBL/GenBank/DDBJ whole genome shotgun (WGS) entry which is preliminary data.</text>
</comment>
<dbReference type="PROSITE" id="PS00228">
    <property type="entry name" value="TUBULIN_B_AUTOREG"/>
    <property type="match status" value="1"/>
</dbReference>
<evidence type="ECO:0000259" key="14">
    <source>
        <dbReference type="SMART" id="SM00864"/>
    </source>
</evidence>
<keyword evidence="5" id="KW-0963">Cytoplasm</keyword>
<dbReference type="Gene3D" id="1.10.287.600">
    <property type="entry name" value="Helix hairpin bin"/>
    <property type="match status" value="1"/>
</dbReference>
<dbReference type="PROSITE" id="PS00227">
    <property type="entry name" value="TUBULIN"/>
    <property type="match status" value="1"/>
</dbReference>
<dbReference type="InterPro" id="IPR023123">
    <property type="entry name" value="Tubulin_C"/>
</dbReference>
<dbReference type="InterPro" id="IPR018316">
    <property type="entry name" value="Tubulin/FtsZ_2-layer-sand-dom"/>
</dbReference>
<dbReference type="InterPro" id="IPR013838">
    <property type="entry name" value="Beta-tubulin_BS"/>
</dbReference>
<dbReference type="Gene3D" id="3.40.50.1440">
    <property type="entry name" value="Tubulin/FtsZ, GTPase domain"/>
    <property type="match status" value="1"/>
</dbReference>
<dbReference type="InterPro" id="IPR008280">
    <property type="entry name" value="Tub_FtsZ_C"/>
</dbReference>
<organism evidence="16 17">
    <name type="scientific">Polyplax serrata</name>
    <name type="common">Common mouse louse</name>
    <dbReference type="NCBI Taxonomy" id="468196"/>
    <lineage>
        <taxon>Eukaryota</taxon>
        <taxon>Metazoa</taxon>
        <taxon>Ecdysozoa</taxon>
        <taxon>Arthropoda</taxon>
        <taxon>Hexapoda</taxon>
        <taxon>Insecta</taxon>
        <taxon>Pterygota</taxon>
        <taxon>Neoptera</taxon>
        <taxon>Paraneoptera</taxon>
        <taxon>Psocodea</taxon>
        <taxon>Troctomorpha</taxon>
        <taxon>Phthiraptera</taxon>
        <taxon>Anoplura</taxon>
        <taxon>Polyplacidae</taxon>
        <taxon>Polyplax</taxon>
    </lineage>
</organism>
<dbReference type="PRINTS" id="PR01163">
    <property type="entry name" value="BETATUBULIN"/>
</dbReference>
<dbReference type="InterPro" id="IPR002453">
    <property type="entry name" value="Beta_tubulin"/>
</dbReference>